<reference evidence="3 4" key="1">
    <citation type="submission" date="2023-05" db="EMBL/GenBank/DDBJ databases">
        <title>Actinoplanes sp. NEAU-A12 genome sequencing.</title>
        <authorList>
            <person name="Wang Z.-S."/>
        </authorList>
    </citation>
    <scope>NUCLEOTIDE SEQUENCE [LARGE SCALE GENOMIC DNA]</scope>
    <source>
        <strain evidence="3 4">NEAU-A12</strain>
    </source>
</reference>
<keyword evidence="4" id="KW-1185">Reference proteome</keyword>
<sequence length="255" mass="26071">MTRRVALILAAVSMGALAGCDGVVGARMTFDDTEATKITEIVLSGGSSDLIVNTDSTATETRIRRVVYGGTDPGPSYDLAGGVLTLKGECGPECGVHFEITAPPGVGVRGELRSGDVSLSGVGAVDLRLTSGDVMVDRGTGPVKVRATSGDLVVNGGTEVNMETTSGNLDVREVTGPVTARASSGDINLDLSARASVTASVSSGEVRVMVPSGAYQLKTWSGSGQQDIVGVTDDPKSTNVLDVRTRDGDLTLIGR</sequence>
<dbReference type="PROSITE" id="PS51257">
    <property type="entry name" value="PROKAR_LIPOPROTEIN"/>
    <property type="match status" value="1"/>
</dbReference>
<organism evidence="3 4">
    <name type="scientific">Actinoplanes sandaracinus</name>
    <dbReference type="NCBI Taxonomy" id="3045177"/>
    <lineage>
        <taxon>Bacteria</taxon>
        <taxon>Bacillati</taxon>
        <taxon>Actinomycetota</taxon>
        <taxon>Actinomycetes</taxon>
        <taxon>Micromonosporales</taxon>
        <taxon>Micromonosporaceae</taxon>
        <taxon>Actinoplanes</taxon>
    </lineage>
</organism>
<dbReference type="Pfam" id="PF13349">
    <property type="entry name" value="DUF4097"/>
    <property type="match status" value="1"/>
</dbReference>
<feature type="domain" description="DUF4097" evidence="2">
    <location>
        <begin position="112"/>
        <end position="252"/>
    </location>
</feature>
<evidence type="ECO:0000313" key="3">
    <source>
        <dbReference type="EMBL" id="MDI6098243.1"/>
    </source>
</evidence>
<evidence type="ECO:0000259" key="2">
    <source>
        <dbReference type="Pfam" id="PF13349"/>
    </source>
</evidence>
<dbReference type="InterPro" id="IPR025164">
    <property type="entry name" value="Toastrack_DUF4097"/>
</dbReference>
<accession>A0ABT6WEU6</accession>
<keyword evidence="1" id="KW-0732">Signal</keyword>
<feature type="chain" id="PRO_5045486736" evidence="1">
    <location>
        <begin position="19"/>
        <end position="255"/>
    </location>
</feature>
<feature type="signal peptide" evidence="1">
    <location>
        <begin position="1"/>
        <end position="18"/>
    </location>
</feature>
<dbReference type="RefSeq" id="WP_282757794.1">
    <property type="nucleotide sequence ID" value="NZ_JASCTH010000003.1"/>
</dbReference>
<name>A0ABT6WEU6_9ACTN</name>
<dbReference type="Proteomes" id="UP001241758">
    <property type="component" value="Unassembled WGS sequence"/>
</dbReference>
<dbReference type="EMBL" id="JASCTH010000003">
    <property type="protein sequence ID" value="MDI6098243.1"/>
    <property type="molecule type" value="Genomic_DNA"/>
</dbReference>
<protein>
    <submittedName>
        <fullName evidence="3">DUF4097 family beta strand repeat-containing protein</fullName>
    </submittedName>
</protein>
<evidence type="ECO:0000256" key="1">
    <source>
        <dbReference type="SAM" id="SignalP"/>
    </source>
</evidence>
<evidence type="ECO:0000313" key="4">
    <source>
        <dbReference type="Proteomes" id="UP001241758"/>
    </source>
</evidence>
<gene>
    <name evidence="3" type="ORF">QLQ12_06460</name>
</gene>
<proteinExistence type="predicted"/>
<comment type="caution">
    <text evidence="3">The sequence shown here is derived from an EMBL/GenBank/DDBJ whole genome shotgun (WGS) entry which is preliminary data.</text>
</comment>